<reference evidence="2 3" key="1">
    <citation type="submission" date="2018-10" db="EMBL/GenBank/DDBJ databases">
        <title>Isolation, diversity and antifungal activity of actinobacteria from wheat.</title>
        <authorList>
            <person name="Han C."/>
        </authorList>
    </citation>
    <scope>NUCLEOTIDE SEQUENCE [LARGE SCALE GENOMIC DNA]</scope>
    <source>
        <strain evidence="2 3">NEAU-YY56</strain>
    </source>
</reference>
<evidence type="ECO:0000313" key="2">
    <source>
        <dbReference type="EMBL" id="RMI04982.1"/>
    </source>
</evidence>
<protein>
    <submittedName>
        <fullName evidence="2">Uncharacterized protein</fullName>
    </submittedName>
</protein>
<feature type="compositionally biased region" description="Low complexity" evidence="1">
    <location>
        <begin position="24"/>
        <end position="33"/>
    </location>
</feature>
<dbReference type="RefSeq" id="WP_122150828.1">
    <property type="nucleotide sequence ID" value="NZ_RFFI01000119.1"/>
</dbReference>
<accession>A0A3M2ISR9</accession>
<dbReference type="Proteomes" id="UP000269289">
    <property type="component" value="Unassembled WGS sequence"/>
</dbReference>
<gene>
    <name evidence="2" type="ORF">EBM89_16995</name>
</gene>
<dbReference type="AlphaFoldDB" id="A0A3M2ISR9"/>
<comment type="caution">
    <text evidence="2">The sequence shown here is derived from an EMBL/GenBank/DDBJ whole genome shotgun (WGS) entry which is preliminary data.</text>
</comment>
<evidence type="ECO:0000313" key="3">
    <source>
        <dbReference type="Proteomes" id="UP000269289"/>
    </source>
</evidence>
<proteinExistence type="predicted"/>
<dbReference type="EMBL" id="RFFI01000119">
    <property type="protein sequence ID" value="RMI04982.1"/>
    <property type="molecule type" value="Genomic_DNA"/>
</dbReference>
<feature type="compositionally biased region" description="Polar residues" evidence="1">
    <location>
        <begin position="1"/>
        <end position="12"/>
    </location>
</feature>
<name>A0A3M2ISR9_9CELL</name>
<evidence type="ECO:0000256" key="1">
    <source>
        <dbReference type="SAM" id="MobiDB-lite"/>
    </source>
</evidence>
<keyword evidence="3" id="KW-1185">Reference proteome</keyword>
<feature type="region of interest" description="Disordered" evidence="1">
    <location>
        <begin position="1"/>
        <end position="33"/>
    </location>
</feature>
<organism evidence="2 3">
    <name type="scientific">Cellulomonas triticagri</name>
    <dbReference type="NCBI Taxonomy" id="2483352"/>
    <lineage>
        <taxon>Bacteria</taxon>
        <taxon>Bacillati</taxon>
        <taxon>Actinomycetota</taxon>
        <taxon>Actinomycetes</taxon>
        <taxon>Micrococcales</taxon>
        <taxon>Cellulomonadaceae</taxon>
        <taxon>Cellulomonas</taxon>
    </lineage>
</organism>
<sequence>MERTRVNGQQNGPDDLATAEERSSTSARAGRAADVGVHHDPVLGWLDGCAAIRDLEGGTDLLPPAVRHR</sequence>